<gene>
    <name evidence="1" type="ORF">FB556_2211</name>
</gene>
<comment type="caution">
    <text evidence="1">The sequence shown here is derived from an EMBL/GenBank/DDBJ whole genome shotgun (WGS) entry which is preliminary data.</text>
</comment>
<dbReference type="AlphaFoldDB" id="A0A543AGS6"/>
<organism evidence="1 2">
    <name type="scientific">Enteractinococcus coprophilus</name>
    <dbReference type="NCBI Taxonomy" id="1027633"/>
    <lineage>
        <taxon>Bacteria</taxon>
        <taxon>Bacillati</taxon>
        <taxon>Actinomycetota</taxon>
        <taxon>Actinomycetes</taxon>
        <taxon>Micrococcales</taxon>
        <taxon>Micrococcaceae</taxon>
    </lineage>
</organism>
<dbReference type="Proteomes" id="UP000319746">
    <property type="component" value="Unassembled WGS sequence"/>
</dbReference>
<reference evidence="1 2" key="1">
    <citation type="submission" date="2019-06" db="EMBL/GenBank/DDBJ databases">
        <title>Sequencing the genomes of 1000 actinobacteria strains.</title>
        <authorList>
            <person name="Klenk H.-P."/>
        </authorList>
    </citation>
    <scope>NUCLEOTIDE SEQUENCE [LARGE SCALE GENOMIC DNA]</scope>
    <source>
        <strain evidence="1 2">DSM 24083</strain>
    </source>
</reference>
<protein>
    <submittedName>
        <fullName evidence="1">Uncharacterized protein</fullName>
    </submittedName>
</protein>
<evidence type="ECO:0000313" key="1">
    <source>
        <dbReference type="EMBL" id="TQL71716.1"/>
    </source>
</evidence>
<keyword evidence="2" id="KW-1185">Reference proteome</keyword>
<proteinExistence type="predicted"/>
<name>A0A543AGS6_9MICC</name>
<sequence length="85" mass="9284">MRLKSTHSFVQICRRCASGANQPYASATSLRESTCSELFDTFRDAHSLLMIGQGLVAPSSRALLQDLDQRALSSNAEGVFSLTFD</sequence>
<dbReference type="EMBL" id="VFOU01000003">
    <property type="protein sequence ID" value="TQL71716.1"/>
    <property type="molecule type" value="Genomic_DNA"/>
</dbReference>
<accession>A0A543AGS6</accession>
<evidence type="ECO:0000313" key="2">
    <source>
        <dbReference type="Proteomes" id="UP000319746"/>
    </source>
</evidence>